<accession>A0A1U7JM61</accession>
<gene>
    <name evidence="1" type="ORF">A3843_01255</name>
</gene>
<sequence length="86" mass="9909">MLFADMVGASPLRKNGSITKRKGRLVHPHNMTNASAYIFRCGRFFWKRCLARATARNSDEFHSRLAEAMRSIVLDAPYQIYFRVGE</sequence>
<name>A0A1U7JM61_9HYPH</name>
<dbReference type="Proteomes" id="UP000185783">
    <property type="component" value="Unassembled WGS sequence"/>
</dbReference>
<dbReference type="AlphaFoldDB" id="A0A1U7JM61"/>
<comment type="caution">
    <text evidence="1">The sequence shown here is derived from an EMBL/GenBank/DDBJ whole genome shotgun (WGS) entry which is preliminary data.</text>
</comment>
<protein>
    <submittedName>
        <fullName evidence="1">Uncharacterized protein</fullName>
    </submittedName>
</protein>
<reference evidence="1 2" key="1">
    <citation type="submission" date="2016-03" db="EMBL/GenBank/DDBJ databases">
        <title>Genome sequence of Nesiotobacter sp. nov., a moderately halophilic alphaproteobacterium isolated from the Yellow Sea, China.</title>
        <authorList>
            <person name="Zhang G."/>
            <person name="Zhang R."/>
        </authorList>
    </citation>
    <scope>NUCLEOTIDE SEQUENCE [LARGE SCALE GENOMIC DNA]</scope>
    <source>
        <strain evidence="1 2">WB1-6</strain>
    </source>
</reference>
<evidence type="ECO:0000313" key="1">
    <source>
        <dbReference type="EMBL" id="OKL45782.1"/>
    </source>
</evidence>
<dbReference type="EMBL" id="LVVZ01000003">
    <property type="protein sequence ID" value="OKL45782.1"/>
    <property type="molecule type" value="Genomic_DNA"/>
</dbReference>
<keyword evidence="2" id="KW-1185">Reference proteome</keyword>
<proteinExistence type="predicted"/>
<organism evidence="1 2">
    <name type="scientific">Pseudovibrio exalbescens</name>
    <dbReference type="NCBI Taxonomy" id="197461"/>
    <lineage>
        <taxon>Bacteria</taxon>
        <taxon>Pseudomonadati</taxon>
        <taxon>Pseudomonadota</taxon>
        <taxon>Alphaproteobacteria</taxon>
        <taxon>Hyphomicrobiales</taxon>
        <taxon>Stappiaceae</taxon>
        <taxon>Pseudovibrio</taxon>
    </lineage>
</organism>
<evidence type="ECO:0000313" key="2">
    <source>
        <dbReference type="Proteomes" id="UP000185783"/>
    </source>
</evidence>